<sequence>MLRQLYDKPLDTSSSITTSTCPWTLGARKRKYIESSESSKRPKKRRWGGMDNGNDDPGQDEPSRRPSWFRSSAECPPVFD</sequence>
<feature type="compositionally biased region" description="Polar residues" evidence="1">
    <location>
        <begin position="11"/>
        <end position="20"/>
    </location>
</feature>
<dbReference type="Proteomes" id="UP000270866">
    <property type="component" value="Chromosome 4"/>
</dbReference>
<feature type="region of interest" description="Disordered" evidence="1">
    <location>
        <begin position="1"/>
        <end position="20"/>
    </location>
</feature>
<feature type="region of interest" description="Disordered" evidence="1">
    <location>
        <begin position="32"/>
        <end position="80"/>
    </location>
</feature>
<protein>
    <submittedName>
        <fullName evidence="2">Uncharacterized protein</fullName>
    </submittedName>
</protein>
<name>A0A3L6P0V0_FUSOX</name>
<organism evidence="2">
    <name type="scientific">Fusarium oxysporum f. sp. cepae</name>
    <dbReference type="NCBI Taxonomy" id="396571"/>
    <lineage>
        <taxon>Eukaryota</taxon>
        <taxon>Fungi</taxon>
        <taxon>Dikarya</taxon>
        <taxon>Ascomycota</taxon>
        <taxon>Pezizomycotina</taxon>
        <taxon>Sordariomycetes</taxon>
        <taxon>Hypocreomycetidae</taxon>
        <taxon>Hypocreales</taxon>
        <taxon>Nectriaceae</taxon>
        <taxon>Fusarium</taxon>
        <taxon>Fusarium oxysporum species complex</taxon>
    </lineage>
</organism>
<evidence type="ECO:0000256" key="1">
    <source>
        <dbReference type="SAM" id="MobiDB-lite"/>
    </source>
</evidence>
<evidence type="ECO:0000313" key="2">
    <source>
        <dbReference type="EMBL" id="RKK25804.1"/>
    </source>
</evidence>
<accession>A0A3L6P0V0</accession>
<dbReference type="EMBL" id="MRCU01000002">
    <property type="protein sequence ID" value="RKK25804.1"/>
    <property type="molecule type" value="Genomic_DNA"/>
</dbReference>
<feature type="compositionally biased region" description="Basic and acidic residues" evidence="1">
    <location>
        <begin position="1"/>
        <end position="10"/>
    </location>
</feature>
<proteinExistence type="predicted"/>
<comment type="caution">
    <text evidence="2">The sequence shown here is derived from an EMBL/GenBank/DDBJ whole genome shotgun (WGS) entry which is preliminary data.</text>
</comment>
<gene>
    <name evidence="2" type="ORF">BFJ65_g3705</name>
</gene>
<reference evidence="2" key="1">
    <citation type="journal article" date="2018" name="Sci. Rep.">
        <title>Characterisation of pathogen-specific regions and novel effector candidates in Fusarium oxysporum f. sp. cepae.</title>
        <authorList>
            <person name="Armitage A.D."/>
            <person name="Taylor A."/>
            <person name="Sobczyk M.K."/>
            <person name="Baxter L."/>
            <person name="Greenfield B.P."/>
            <person name="Bates H.J."/>
            <person name="Wilson F."/>
            <person name="Jackson A.C."/>
            <person name="Ott S."/>
            <person name="Harrison R.J."/>
            <person name="Clarkson J.P."/>
        </authorList>
    </citation>
    <scope>NUCLEOTIDE SEQUENCE [LARGE SCALE GENOMIC DNA]</scope>
    <source>
        <strain evidence="2">FoC_Fus2</strain>
    </source>
</reference>
<dbReference type="AlphaFoldDB" id="A0A3L6P0V0"/>